<evidence type="ECO:0000313" key="2">
    <source>
        <dbReference type="EMBL" id="JAG01390.1"/>
    </source>
</evidence>
<gene>
    <name evidence="2" type="ORF">CM83_103076</name>
</gene>
<feature type="region of interest" description="Disordered" evidence="1">
    <location>
        <begin position="63"/>
        <end position="104"/>
    </location>
</feature>
<dbReference type="AlphaFoldDB" id="A0A0A9W964"/>
<evidence type="ECO:0000256" key="1">
    <source>
        <dbReference type="SAM" id="MobiDB-lite"/>
    </source>
</evidence>
<dbReference type="EMBL" id="GBHO01042214">
    <property type="protein sequence ID" value="JAG01390.1"/>
    <property type="molecule type" value="Transcribed_RNA"/>
</dbReference>
<accession>A0A0A9W964</accession>
<feature type="compositionally biased region" description="Polar residues" evidence="1">
    <location>
        <begin position="63"/>
        <end position="75"/>
    </location>
</feature>
<name>A0A0A9W964_LYGHE</name>
<feature type="compositionally biased region" description="Polar residues" evidence="1">
    <location>
        <begin position="84"/>
        <end position="97"/>
    </location>
</feature>
<proteinExistence type="predicted"/>
<feature type="region of interest" description="Disordered" evidence="1">
    <location>
        <begin position="167"/>
        <end position="204"/>
    </location>
</feature>
<feature type="non-terminal residue" evidence="2">
    <location>
        <position position="1"/>
    </location>
</feature>
<protein>
    <submittedName>
        <fullName evidence="2">Uncharacterized protein</fullName>
    </submittedName>
</protein>
<sequence length="204" mass="22457">DPVSKAPFPRSGLGHNQSTGVIAHRQADKLISITHQPHTPTDLVLPVMPATHRQTELRSICSPTWSFGTQTNPASITPDEQKSPTETIPNSRSSPNSAKLVGQTHRRWEPIRGSTREDISLNRRIGVGNRSNHKLHQTSDPVDIQPATLAHQQKGTLCSGMGHNKKQVIVPKPHSNPHHRQHHSGCTYPETGGPEVTNLTKRNE</sequence>
<feature type="non-terminal residue" evidence="2">
    <location>
        <position position="204"/>
    </location>
</feature>
<organism evidence="2">
    <name type="scientific">Lygus hesperus</name>
    <name type="common">Western plant bug</name>
    <dbReference type="NCBI Taxonomy" id="30085"/>
    <lineage>
        <taxon>Eukaryota</taxon>
        <taxon>Metazoa</taxon>
        <taxon>Ecdysozoa</taxon>
        <taxon>Arthropoda</taxon>
        <taxon>Hexapoda</taxon>
        <taxon>Insecta</taxon>
        <taxon>Pterygota</taxon>
        <taxon>Neoptera</taxon>
        <taxon>Paraneoptera</taxon>
        <taxon>Hemiptera</taxon>
        <taxon>Heteroptera</taxon>
        <taxon>Panheteroptera</taxon>
        <taxon>Cimicomorpha</taxon>
        <taxon>Miridae</taxon>
        <taxon>Mirini</taxon>
        <taxon>Lygus</taxon>
    </lineage>
</organism>
<reference evidence="2" key="1">
    <citation type="journal article" date="2014" name="PLoS ONE">
        <title>Transcriptome-Based Identification of ABC Transporters in the Western Tarnished Plant Bug Lygus hesperus.</title>
        <authorList>
            <person name="Hull J.J."/>
            <person name="Chaney K."/>
            <person name="Geib S.M."/>
            <person name="Fabrick J.A."/>
            <person name="Brent C.S."/>
            <person name="Walsh D."/>
            <person name="Lavine L.C."/>
        </authorList>
    </citation>
    <scope>NUCLEOTIDE SEQUENCE</scope>
</reference>
<reference evidence="2" key="2">
    <citation type="submission" date="2014-07" db="EMBL/GenBank/DDBJ databases">
        <authorList>
            <person name="Hull J."/>
        </authorList>
    </citation>
    <scope>NUCLEOTIDE SEQUENCE</scope>
</reference>